<evidence type="ECO:0000313" key="1">
    <source>
        <dbReference type="EMBL" id="TCP66064.1"/>
    </source>
</evidence>
<dbReference type="AlphaFoldDB" id="A0A4R2RS58"/>
<dbReference type="EMBL" id="SLXV01000028">
    <property type="protein sequence ID" value="TCP66064.1"/>
    <property type="molecule type" value="Genomic_DNA"/>
</dbReference>
<accession>A0A4R2RS58</accession>
<evidence type="ECO:0000313" key="2">
    <source>
        <dbReference type="Proteomes" id="UP000294746"/>
    </source>
</evidence>
<proteinExistence type="predicted"/>
<reference evidence="1 2" key="1">
    <citation type="submission" date="2019-03" db="EMBL/GenBank/DDBJ databases">
        <title>Genomic Encyclopedia of Type Strains, Phase IV (KMG-IV): sequencing the most valuable type-strain genomes for metagenomic binning, comparative biology and taxonomic classification.</title>
        <authorList>
            <person name="Goeker M."/>
        </authorList>
    </citation>
    <scope>NUCLEOTIDE SEQUENCE [LARGE SCALE GENOMIC DNA]</scope>
    <source>
        <strain evidence="1 2">DSM 46831</strain>
    </source>
</reference>
<gene>
    <name evidence="1" type="ORF">EDD57_12818</name>
</gene>
<name>A0A4R2RS58_9BACL</name>
<keyword evidence="2" id="KW-1185">Reference proteome</keyword>
<organism evidence="1 2">
    <name type="scientific">Baia soyae</name>
    <dbReference type="NCBI Taxonomy" id="1544746"/>
    <lineage>
        <taxon>Bacteria</taxon>
        <taxon>Bacillati</taxon>
        <taxon>Bacillota</taxon>
        <taxon>Bacilli</taxon>
        <taxon>Bacillales</taxon>
        <taxon>Thermoactinomycetaceae</taxon>
        <taxon>Baia</taxon>
    </lineage>
</organism>
<protein>
    <submittedName>
        <fullName evidence="1">Uncharacterized protein</fullName>
    </submittedName>
</protein>
<dbReference type="Proteomes" id="UP000294746">
    <property type="component" value="Unassembled WGS sequence"/>
</dbReference>
<comment type="caution">
    <text evidence="1">The sequence shown here is derived from an EMBL/GenBank/DDBJ whole genome shotgun (WGS) entry which is preliminary data.</text>
</comment>
<sequence length="68" mass="8204">MLRLRCAHFKYGCNNRSSLLHQLEKMLLKERRKKEEEKEQVEHTLIPEIENVLDLYHATTSVDKKMSY</sequence>